<feature type="domain" description="Plasmid replication protein origin binding" evidence="2">
    <location>
        <begin position="10"/>
        <end position="118"/>
    </location>
</feature>
<dbReference type="RefSeq" id="WP_066540771.1">
    <property type="nucleotide sequence ID" value="NZ_LTBM01000023.1"/>
</dbReference>
<dbReference type="SUPFAM" id="SSF52540">
    <property type="entry name" value="P-loop containing nucleoside triphosphate hydrolases"/>
    <property type="match status" value="1"/>
</dbReference>
<evidence type="ECO:0000313" key="3">
    <source>
        <dbReference type="EMBL" id="KXT29039.1"/>
    </source>
</evidence>
<dbReference type="OrthoDB" id="388964at2"/>
<dbReference type="EMBL" id="LTBM01000023">
    <property type="protein sequence ID" value="KXT29039.1"/>
    <property type="molecule type" value="Genomic_DNA"/>
</dbReference>
<evidence type="ECO:0000259" key="2">
    <source>
        <dbReference type="Pfam" id="PF01719"/>
    </source>
</evidence>
<gene>
    <name evidence="3" type="ORF">AXA84_0453</name>
</gene>
<dbReference type="InterPro" id="IPR002631">
    <property type="entry name" value="Plasmid_rep_OBD"/>
</dbReference>
<dbReference type="GO" id="GO:0003677">
    <property type="term" value="F:DNA binding"/>
    <property type="evidence" value="ECO:0007669"/>
    <property type="project" value="InterPro"/>
</dbReference>
<comment type="caution">
    <text evidence="3">The sequence shown here is derived from an EMBL/GenBank/DDBJ whole genome shotgun (WGS) entry which is preliminary data.</text>
</comment>
<dbReference type="GO" id="GO:0003916">
    <property type="term" value="F:DNA topoisomerase activity"/>
    <property type="evidence" value="ECO:0007669"/>
    <property type="project" value="InterPro"/>
</dbReference>
<dbReference type="GO" id="GO:0006260">
    <property type="term" value="P:DNA replication"/>
    <property type="evidence" value="ECO:0007669"/>
    <property type="project" value="InterPro"/>
</dbReference>
<evidence type="ECO:0000313" key="4">
    <source>
        <dbReference type="Proteomes" id="UP000070069"/>
    </source>
</evidence>
<organism evidence="3 4">
    <name type="scientific">Candidatus Phytoplasma oryzae</name>
    <dbReference type="NCBI Taxonomy" id="203274"/>
    <lineage>
        <taxon>Bacteria</taxon>
        <taxon>Bacillati</taxon>
        <taxon>Mycoplasmatota</taxon>
        <taxon>Mollicutes</taxon>
        <taxon>Acholeplasmatales</taxon>
        <taxon>Acholeplasmataceae</taxon>
        <taxon>Candidatus Phytoplasma</taxon>
        <taxon>16SrXI (Rice yellow dwarf group)</taxon>
    </lineage>
</organism>
<dbReference type="PATRIC" id="fig|203274.3.peg.303"/>
<dbReference type="InterPro" id="IPR027417">
    <property type="entry name" value="P-loop_NTPase"/>
</dbReference>
<dbReference type="AlphaFoldDB" id="A0A139JQ03"/>
<dbReference type="GO" id="GO:0005727">
    <property type="term" value="C:extrachromosomal circular DNA"/>
    <property type="evidence" value="ECO:0007669"/>
    <property type="project" value="InterPro"/>
</dbReference>
<dbReference type="GO" id="GO:0003723">
    <property type="term" value="F:RNA binding"/>
    <property type="evidence" value="ECO:0007669"/>
    <property type="project" value="InterPro"/>
</dbReference>
<feature type="domain" description="Helicase superfamily 3 single-stranded DNA/RNA virus" evidence="1">
    <location>
        <begin position="191"/>
        <end position="280"/>
    </location>
</feature>
<dbReference type="GO" id="GO:0003724">
    <property type="term" value="F:RNA helicase activity"/>
    <property type="evidence" value="ECO:0007669"/>
    <property type="project" value="InterPro"/>
</dbReference>
<reference evidence="3 4" key="1">
    <citation type="submission" date="2016-02" db="EMBL/GenBank/DDBJ databases">
        <title>A draft genome sequence of Candidatus Phytoplasma oryzae strain Mbita1, the causative agent of Napier Grass stunt disease in Kenya.</title>
        <authorList>
            <person name="Fischer A."/>
            <person name="Santa-Cruz I."/>
            <person name="Wambua L."/>
            <person name="Olds C."/>
            <person name="Midega C."/>
            <person name="Dickinson M."/>
            <person name="Kawicha P."/>
            <person name="Khan Z."/>
            <person name="Masiga D."/>
            <person name="Jores J."/>
            <person name="Bernd S."/>
        </authorList>
    </citation>
    <scope>NUCLEOTIDE SEQUENCE [LARGE SCALE GENOMIC DNA]</scope>
    <source>
        <strain evidence="3">Mbita1</strain>
    </source>
</reference>
<evidence type="ECO:0000259" key="1">
    <source>
        <dbReference type="Pfam" id="PF00910"/>
    </source>
</evidence>
<dbReference type="Gene3D" id="3.40.1310.30">
    <property type="match status" value="1"/>
</dbReference>
<dbReference type="InterPro" id="IPR000605">
    <property type="entry name" value="Helicase_SF3_ssDNA/RNA_vir"/>
</dbReference>
<accession>A0A139JQ03</accession>
<dbReference type="Pfam" id="PF00910">
    <property type="entry name" value="RNA_helicase"/>
    <property type="match status" value="1"/>
</dbReference>
<dbReference type="Pfam" id="PF01719">
    <property type="entry name" value="Rep_OBD"/>
    <property type="match status" value="1"/>
</dbReference>
<dbReference type="Proteomes" id="UP000070069">
    <property type="component" value="Unassembled WGS sequence"/>
</dbReference>
<proteinExistence type="predicted"/>
<protein>
    <submittedName>
        <fullName evidence="3">Plasmid replication family protein</fullName>
    </submittedName>
</protein>
<name>A0A139JQ03_9MOLU</name>
<sequence>MNPGFRLRRCEIVIKEDLIKKDFIDKVLKKKKIIKKFAYILHNRDVLEDGSLKNPHYHIVLVLKTPYDVEYIASWFKTSSNFVEKIKGNMSDILNYLTHKNDLSKFQYEDYEVVSNFNWKKTRDEGSIKKYRLDKRLKDLLTKIMNGEIKEYNISKKITVYENNIYATALERAFKFRTNFLKGVKRNMDCIFITGKSGSGKTTYAKYLADQKGYSIYVSSGSNDILDDYQSQECIILDDLRPECLGLSDLLKMLDNNTASTVKSRYKNKVLECNLMIITTTIPIKKFFDLVFYKKEKKETIVQLQRRCKVHIRMDKKNIYYSTFNSIKDCYEKEFVRENKILKEFKIKELNEQEQLEKIIEITGDKDIVDAISSDEKGKIKKIKPKSHHKPLKLEKHKLLRK</sequence>
<dbReference type="Gene3D" id="3.40.50.300">
    <property type="entry name" value="P-loop containing nucleotide triphosphate hydrolases"/>
    <property type="match status" value="1"/>
</dbReference>